<dbReference type="Proteomes" id="UP000541154">
    <property type="component" value="Unassembled WGS sequence"/>
</dbReference>
<evidence type="ECO:0000313" key="2">
    <source>
        <dbReference type="EMBL" id="KAF5859957.1"/>
    </source>
</evidence>
<organism evidence="2 3">
    <name type="scientific">Petromyces alliaceus</name>
    <name type="common">Aspergillus alliaceus</name>
    <dbReference type="NCBI Taxonomy" id="209559"/>
    <lineage>
        <taxon>Eukaryota</taxon>
        <taxon>Fungi</taxon>
        <taxon>Dikarya</taxon>
        <taxon>Ascomycota</taxon>
        <taxon>Pezizomycotina</taxon>
        <taxon>Eurotiomycetes</taxon>
        <taxon>Eurotiomycetidae</taxon>
        <taxon>Eurotiales</taxon>
        <taxon>Aspergillaceae</taxon>
        <taxon>Aspergillus</taxon>
        <taxon>Aspergillus subgen. Circumdati</taxon>
    </lineage>
</organism>
<evidence type="ECO:0000313" key="3">
    <source>
        <dbReference type="Proteomes" id="UP000541154"/>
    </source>
</evidence>
<feature type="compositionally biased region" description="Basic and acidic residues" evidence="1">
    <location>
        <begin position="102"/>
        <end position="116"/>
    </location>
</feature>
<gene>
    <name evidence="2" type="ORF">ETB97_002154</name>
</gene>
<comment type="caution">
    <text evidence="2">The sequence shown here is derived from an EMBL/GenBank/DDBJ whole genome shotgun (WGS) entry which is preliminary data.</text>
</comment>
<feature type="region of interest" description="Disordered" evidence="1">
    <location>
        <begin position="88"/>
        <end position="116"/>
    </location>
</feature>
<dbReference type="AlphaFoldDB" id="A0A8H6A1R5"/>
<feature type="region of interest" description="Disordered" evidence="1">
    <location>
        <begin position="35"/>
        <end position="55"/>
    </location>
</feature>
<name>A0A8H6A1R5_PETAA</name>
<accession>A0A8H6A1R5</accession>
<reference evidence="2 3" key="1">
    <citation type="submission" date="2019-04" db="EMBL/GenBank/DDBJ databases">
        <title>Aspergillus burnettii sp. nov., novel species from soil in southeast Queensland.</title>
        <authorList>
            <person name="Gilchrist C.L.M."/>
            <person name="Pitt J.I."/>
            <person name="Lange L."/>
            <person name="Lacey H.J."/>
            <person name="Vuong D."/>
            <person name="Midgley D.J."/>
            <person name="Greenfield P."/>
            <person name="Bradbury M."/>
            <person name="Lacey E."/>
            <person name="Busk P.K."/>
            <person name="Pilgaard B."/>
            <person name="Chooi Y.H."/>
            <person name="Piggott A.M."/>
        </authorList>
    </citation>
    <scope>NUCLEOTIDE SEQUENCE [LARGE SCALE GENOMIC DNA]</scope>
    <source>
        <strain evidence="2 3">FRR 5400</strain>
    </source>
</reference>
<keyword evidence="3" id="KW-1185">Reference proteome</keyword>
<protein>
    <submittedName>
        <fullName evidence="2">Uncharacterized protein</fullName>
    </submittedName>
</protein>
<evidence type="ECO:0000256" key="1">
    <source>
        <dbReference type="SAM" id="MobiDB-lite"/>
    </source>
</evidence>
<dbReference type="EMBL" id="SPNV01000146">
    <property type="protein sequence ID" value="KAF5859957.1"/>
    <property type="molecule type" value="Genomic_DNA"/>
</dbReference>
<sequence length="116" mass="12670">MTVGNVIDLGHKLGSAPPVREHVVVSKKMDIQGIVASSTPRSSRSNAEAAMAKDTRRKDVGVAMGLATILIPALIAETRSNEKDILSEKNESYEWSHSPSPMDEKQKAKSRDLQSW</sequence>
<feature type="compositionally biased region" description="Polar residues" evidence="1">
    <location>
        <begin position="35"/>
        <end position="46"/>
    </location>
</feature>
<proteinExistence type="predicted"/>